<dbReference type="GO" id="GO:0005524">
    <property type="term" value="F:ATP binding"/>
    <property type="evidence" value="ECO:0007669"/>
    <property type="project" value="TreeGrafter"/>
</dbReference>
<dbReference type="OrthoDB" id="8595957at2"/>
<keyword evidence="3" id="KW-1185">Reference proteome</keyword>
<dbReference type="InterPro" id="IPR027417">
    <property type="entry name" value="P-loop_NTPase"/>
</dbReference>
<sequence length="406" mass="44360">MSTTELSFLKPKTGVRIADFIAFVADRKTEQVLKTFVLEQAMPHAHIAIGNVDDAIAHLSKIERSPLFLLVDLQDSVMPLSDLGRLAEVCEPSVQVVALGERNDVGLFRSLLKIGVRDYLVKPLTVELLKRTVNVSEGKVSPVTLARAGKTIAFAGTRGGVGVTTLGLNLARHLAEDTHRRVAYVDLNLHGGAANGMLGMQSNNGLIDVLQNVRRLDPQYVERTLVAKGSRLYVLSADLDYGTAKDFEPGALTRVIELLCDSFHYVILDVGNPADTLAQEAFDHASRVYLVVDRSVHSTRETIRLLRYIEDRDNNPPTSLLLNNPNAATAGKVQPTDFMSAVGRTVLHEVQFESKAIATAENLGEAPLEKSPTGFNQAIARIASDLTGQHAAADRTFLQKLKLRRK</sequence>
<proteinExistence type="predicted"/>
<dbReference type="Gene3D" id="3.40.50.2300">
    <property type="match status" value="1"/>
</dbReference>
<reference evidence="2" key="1">
    <citation type="submission" date="2016-01" db="EMBL/GenBank/DDBJ databases">
        <authorList>
            <person name="Peeters C."/>
        </authorList>
    </citation>
    <scope>NUCLEOTIDE SEQUENCE [LARGE SCALE GENOMIC DNA]</scope>
    <source>
        <strain evidence="2">LMG 22934</strain>
    </source>
</reference>
<name>A0A158H614_9BURK</name>
<dbReference type="AlphaFoldDB" id="A0A158H614"/>
<evidence type="ECO:0000259" key="1">
    <source>
        <dbReference type="Pfam" id="PF13614"/>
    </source>
</evidence>
<organism evidence="2 3">
    <name type="scientific">Caballeronia humi</name>
    <dbReference type="NCBI Taxonomy" id="326474"/>
    <lineage>
        <taxon>Bacteria</taxon>
        <taxon>Pseudomonadati</taxon>
        <taxon>Pseudomonadota</taxon>
        <taxon>Betaproteobacteria</taxon>
        <taxon>Burkholderiales</taxon>
        <taxon>Burkholderiaceae</taxon>
        <taxon>Caballeronia</taxon>
    </lineage>
</organism>
<dbReference type="RefSeq" id="WP_087667891.1">
    <property type="nucleotide sequence ID" value="NZ_FCNW02000013.1"/>
</dbReference>
<dbReference type="Proteomes" id="UP000054977">
    <property type="component" value="Unassembled WGS sequence"/>
</dbReference>
<dbReference type="InterPro" id="IPR011006">
    <property type="entry name" value="CheY-like_superfamily"/>
</dbReference>
<gene>
    <name evidence="2" type="ORF">AWB65_03000</name>
</gene>
<evidence type="ECO:0000313" key="3">
    <source>
        <dbReference type="Proteomes" id="UP000054977"/>
    </source>
</evidence>
<dbReference type="EMBL" id="FCNW02000013">
    <property type="protein sequence ID" value="SAL39778.1"/>
    <property type="molecule type" value="Genomic_DNA"/>
</dbReference>
<dbReference type="InterPro" id="IPR050625">
    <property type="entry name" value="ParA/MinD_ATPase"/>
</dbReference>
<protein>
    <submittedName>
        <fullName evidence="2">Response regulator receiver domain-containing protein</fullName>
    </submittedName>
</protein>
<dbReference type="PANTHER" id="PTHR43384">
    <property type="entry name" value="SEPTUM SITE-DETERMINING PROTEIN MIND HOMOLOG, CHLOROPLASTIC-RELATED"/>
    <property type="match status" value="1"/>
</dbReference>
<dbReference type="Pfam" id="PF13614">
    <property type="entry name" value="AAA_31"/>
    <property type="match status" value="1"/>
</dbReference>
<dbReference type="Gene3D" id="3.40.50.300">
    <property type="entry name" value="P-loop containing nucleotide triphosphate hydrolases"/>
    <property type="match status" value="1"/>
</dbReference>
<dbReference type="SUPFAM" id="SSF52172">
    <property type="entry name" value="CheY-like"/>
    <property type="match status" value="1"/>
</dbReference>
<dbReference type="GO" id="GO:0005829">
    <property type="term" value="C:cytosol"/>
    <property type="evidence" value="ECO:0007669"/>
    <property type="project" value="TreeGrafter"/>
</dbReference>
<feature type="domain" description="AAA" evidence="1">
    <location>
        <begin position="150"/>
        <end position="311"/>
    </location>
</feature>
<dbReference type="GO" id="GO:0016887">
    <property type="term" value="F:ATP hydrolysis activity"/>
    <property type="evidence" value="ECO:0007669"/>
    <property type="project" value="TreeGrafter"/>
</dbReference>
<dbReference type="InterPro" id="IPR025669">
    <property type="entry name" value="AAA_dom"/>
</dbReference>
<accession>A0A158H614</accession>
<dbReference type="SUPFAM" id="SSF52540">
    <property type="entry name" value="P-loop containing nucleoside triphosphate hydrolases"/>
    <property type="match status" value="1"/>
</dbReference>
<dbReference type="GO" id="GO:0009898">
    <property type="term" value="C:cytoplasmic side of plasma membrane"/>
    <property type="evidence" value="ECO:0007669"/>
    <property type="project" value="TreeGrafter"/>
</dbReference>
<dbReference type="PANTHER" id="PTHR43384:SF13">
    <property type="entry name" value="SLR0110 PROTEIN"/>
    <property type="match status" value="1"/>
</dbReference>
<evidence type="ECO:0000313" key="2">
    <source>
        <dbReference type="EMBL" id="SAL39778.1"/>
    </source>
</evidence>
<comment type="caution">
    <text evidence="2">The sequence shown here is derived from an EMBL/GenBank/DDBJ whole genome shotgun (WGS) entry which is preliminary data.</text>
</comment>
<dbReference type="GO" id="GO:0051782">
    <property type="term" value="P:negative regulation of cell division"/>
    <property type="evidence" value="ECO:0007669"/>
    <property type="project" value="TreeGrafter"/>
</dbReference>
<dbReference type="STRING" id="326474.AWB65_03000"/>